<keyword evidence="9" id="KW-0902">Two-component regulatory system</keyword>
<dbReference type="InterPro" id="IPR004105">
    <property type="entry name" value="CheA-like_dim"/>
</dbReference>
<dbReference type="InterPro" id="IPR003594">
    <property type="entry name" value="HATPase_dom"/>
</dbReference>
<keyword evidence="6" id="KW-0808">Transferase</keyword>
<dbReference type="SMART" id="SM00387">
    <property type="entry name" value="HATPase_c"/>
    <property type="match status" value="1"/>
</dbReference>
<dbReference type="AlphaFoldDB" id="A0A6M4AV46"/>
<keyword evidence="16" id="KW-1185">Reference proteome</keyword>
<evidence type="ECO:0000259" key="12">
    <source>
        <dbReference type="PROSITE" id="PS50109"/>
    </source>
</evidence>
<feature type="domain" description="CheW-like" evidence="13">
    <location>
        <begin position="408"/>
        <end position="547"/>
    </location>
</feature>
<evidence type="ECO:0000256" key="4">
    <source>
        <dbReference type="ARBA" id="ARBA00022500"/>
    </source>
</evidence>
<evidence type="ECO:0000256" key="8">
    <source>
        <dbReference type="ARBA" id="ARBA00022777"/>
    </source>
</evidence>
<dbReference type="SUPFAM" id="SSF55874">
    <property type="entry name" value="ATPase domain of HSP90 chaperone/DNA topoisomerase II/histidine kinase"/>
    <property type="match status" value="1"/>
</dbReference>
<evidence type="ECO:0000259" key="13">
    <source>
        <dbReference type="PROSITE" id="PS50851"/>
    </source>
</evidence>
<comment type="catalytic activity">
    <reaction evidence="1">
        <text>ATP + protein L-histidine = ADP + protein N-phospho-L-histidine.</text>
        <dbReference type="EC" id="2.7.13.3"/>
    </reaction>
</comment>
<evidence type="ECO:0000256" key="10">
    <source>
        <dbReference type="ARBA" id="ARBA00035100"/>
    </source>
</evidence>
<keyword evidence="8" id="KW-0418">Kinase</keyword>
<keyword evidence="5 11" id="KW-0597">Phosphoprotein</keyword>
<dbReference type="InterPro" id="IPR051315">
    <property type="entry name" value="Bact_Chemotaxis_CheA"/>
</dbReference>
<dbReference type="InterPro" id="IPR036641">
    <property type="entry name" value="HPT_dom_sf"/>
</dbReference>
<feature type="domain" description="Histidine kinase" evidence="12">
    <location>
        <begin position="155"/>
        <end position="406"/>
    </location>
</feature>
<dbReference type="SMART" id="SM00073">
    <property type="entry name" value="HPT"/>
    <property type="match status" value="1"/>
</dbReference>
<accession>A0A6M4AV46</accession>
<dbReference type="Pfam" id="PF01627">
    <property type="entry name" value="Hpt"/>
    <property type="match status" value="1"/>
</dbReference>
<dbReference type="Pfam" id="PF01584">
    <property type="entry name" value="CheW"/>
    <property type="match status" value="1"/>
</dbReference>
<reference evidence="15 16" key="1">
    <citation type="submission" date="2020-01" db="EMBL/GenBank/DDBJ databases">
        <title>Sphingomonas sp. strain CSW-10.</title>
        <authorList>
            <person name="Chen W.-M."/>
        </authorList>
    </citation>
    <scope>NUCLEOTIDE SEQUENCE [LARGE SCALE GENOMIC DNA]</scope>
    <source>
        <strain evidence="15 16">CSW-10</strain>
    </source>
</reference>
<dbReference type="Pfam" id="PF02895">
    <property type="entry name" value="H-kinase_dim"/>
    <property type="match status" value="1"/>
</dbReference>
<evidence type="ECO:0000256" key="5">
    <source>
        <dbReference type="ARBA" id="ARBA00022553"/>
    </source>
</evidence>
<dbReference type="InterPro" id="IPR005467">
    <property type="entry name" value="His_kinase_dom"/>
</dbReference>
<evidence type="ECO:0000256" key="1">
    <source>
        <dbReference type="ARBA" id="ARBA00000085"/>
    </source>
</evidence>
<dbReference type="InterPro" id="IPR008207">
    <property type="entry name" value="Sig_transdc_His_kin_Hpt_dom"/>
</dbReference>
<evidence type="ECO:0000256" key="11">
    <source>
        <dbReference type="PROSITE-ProRule" id="PRU00110"/>
    </source>
</evidence>
<dbReference type="GO" id="GO:0005737">
    <property type="term" value="C:cytoplasm"/>
    <property type="evidence" value="ECO:0007669"/>
    <property type="project" value="InterPro"/>
</dbReference>
<feature type="domain" description="HPt" evidence="14">
    <location>
        <begin position="1"/>
        <end position="104"/>
    </location>
</feature>
<proteinExistence type="predicted"/>
<dbReference type="PROSITE" id="PS50109">
    <property type="entry name" value="HIS_KIN"/>
    <property type="match status" value="1"/>
</dbReference>
<evidence type="ECO:0000256" key="7">
    <source>
        <dbReference type="ARBA" id="ARBA00022741"/>
    </source>
</evidence>
<dbReference type="FunFam" id="3.30.565.10:FF:000016">
    <property type="entry name" value="Chemotaxis protein CheA, putative"/>
    <property type="match status" value="1"/>
</dbReference>
<dbReference type="CDD" id="cd00088">
    <property type="entry name" value="HPT"/>
    <property type="match status" value="1"/>
</dbReference>
<dbReference type="InterPro" id="IPR004358">
    <property type="entry name" value="Sig_transdc_His_kin-like_C"/>
</dbReference>
<dbReference type="GO" id="GO:0006935">
    <property type="term" value="P:chemotaxis"/>
    <property type="evidence" value="ECO:0007669"/>
    <property type="project" value="InterPro"/>
</dbReference>
<dbReference type="PANTHER" id="PTHR43395">
    <property type="entry name" value="SENSOR HISTIDINE KINASE CHEA"/>
    <property type="match status" value="1"/>
</dbReference>
<evidence type="ECO:0000256" key="3">
    <source>
        <dbReference type="ARBA" id="ARBA00021495"/>
    </source>
</evidence>
<dbReference type="PROSITE" id="PS50851">
    <property type="entry name" value="CHEW"/>
    <property type="match status" value="1"/>
</dbReference>
<organism evidence="15 16">
    <name type="scientific">Sphingomonas lacunae</name>
    <dbReference type="NCBI Taxonomy" id="2698828"/>
    <lineage>
        <taxon>Bacteria</taxon>
        <taxon>Pseudomonadati</taxon>
        <taxon>Pseudomonadota</taxon>
        <taxon>Alphaproteobacteria</taxon>
        <taxon>Sphingomonadales</taxon>
        <taxon>Sphingomonadaceae</taxon>
        <taxon>Sphingomonas</taxon>
    </lineage>
</organism>
<dbReference type="EC" id="2.7.13.3" evidence="2"/>
<protein>
    <recommendedName>
        <fullName evidence="3">Chemotaxis protein CheA</fullName>
        <ecNumber evidence="2">2.7.13.3</ecNumber>
    </recommendedName>
</protein>
<dbReference type="InterPro" id="IPR002545">
    <property type="entry name" value="CheW-lke_dom"/>
</dbReference>
<dbReference type="SMART" id="SM00260">
    <property type="entry name" value="CheW"/>
    <property type="match status" value="1"/>
</dbReference>
<dbReference type="PROSITE" id="PS50894">
    <property type="entry name" value="HPT"/>
    <property type="match status" value="1"/>
</dbReference>
<evidence type="ECO:0000313" key="15">
    <source>
        <dbReference type="EMBL" id="QJQ32973.1"/>
    </source>
</evidence>
<dbReference type="KEGG" id="slan:GV829_11405"/>
<feature type="modified residue" description="Phosphohistidine" evidence="11">
    <location>
        <position position="44"/>
    </location>
</feature>
<sequence length="815" mass="87098">MDDLLKEFVGETLDMMDAVAGDLVAWEADPADRSGLDGIFRTVHTVKGSSSFFDLPRITAIAHATEELLDVLRSRKGAPTRASVAVVLVAFDKIREIAVHLSASGGEPLGDDSRLIAALLADVRSADRQSVVSASGEAQLGHAKGSAPALEELPQAWRTVRVPLALLDELMIGVSDLVLSRNEVAAQLRARGEDMEAFAAFGRMSQLLGSVRAMVSTMRMVPLRHLYAPLPRLVRQLAGELDKQVQLSLEGGDVEIDRELVEVLRDPIIHMLRNAVDHGVEGETHRQYAGKPAAGHIRVCARQAGNRILISISDDGKGLPIEAIVASAIRAGHVTPDDVAAMDEAGKADLVFLPGLSTAATISGISGRGVGMDVVRANIERLGGVIRIDSRSGHGVTLTLDVPMTLTVISALAVDAGNQSFAIPRSAIDEVMLLSSDAVQQHDQPATAGLVRVRERMLPMLRLESILGVGDDGADEEGDRALIICRHGNAAAFALDVPDVRDHEELVIKPLPPVLLSIGMYSGLSLPDSGKPMLVLDIDEIARRHIGTVPASIKPDRKDAVVPAEKRGRSWLTYRAETGGPWRAVPMDHVERLYDVPANHVHASGGGLVAQVDDRLIAVAGDRLPEAALAHYRMIRLNDGCRVAMLPVWQIGDTVELKAELPPADLNAGLSGLTLMDGDLVELVDSYVLLARYGNLPGRRDVPCSPDRPEPVEHNRELWIVDPAGSEWTTSFLVPTLVAAGYRLAIVTERNQVTTERSPVILLSPKGPADPLTLETGEAVHHLSAYDREGLLSIIGGGPAPSAPIPVVRDEGAAA</sequence>
<dbReference type="InterPro" id="IPR036061">
    <property type="entry name" value="CheW-like_dom_sf"/>
</dbReference>
<dbReference type="PRINTS" id="PR00344">
    <property type="entry name" value="BCTRLSENSOR"/>
</dbReference>
<evidence type="ECO:0000256" key="6">
    <source>
        <dbReference type="ARBA" id="ARBA00022679"/>
    </source>
</evidence>
<evidence type="ECO:0000259" key="14">
    <source>
        <dbReference type="PROSITE" id="PS50894"/>
    </source>
</evidence>
<dbReference type="SUPFAM" id="SSF47226">
    <property type="entry name" value="Histidine-containing phosphotransfer domain, HPT domain"/>
    <property type="match status" value="1"/>
</dbReference>
<dbReference type="SUPFAM" id="SSF50341">
    <property type="entry name" value="CheW-like"/>
    <property type="match status" value="1"/>
</dbReference>
<evidence type="ECO:0000256" key="2">
    <source>
        <dbReference type="ARBA" id="ARBA00012438"/>
    </source>
</evidence>
<evidence type="ECO:0000313" key="16">
    <source>
        <dbReference type="Proteomes" id="UP000503018"/>
    </source>
</evidence>
<dbReference type="Gene3D" id="1.20.120.160">
    <property type="entry name" value="HPT domain"/>
    <property type="match status" value="1"/>
</dbReference>
<dbReference type="Gene3D" id="2.30.30.40">
    <property type="entry name" value="SH3 Domains"/>
    <property type="match status" value="1"/>
</dbReference>
<dbReference type="Proteomes" id="UP000503018">
    <property type="component" value="Chromosome"/>
</dbReference>
<dbReference type="InterPro" id="IPR036890">
    <property type="entry name" value="HATPase_C_sf"/>
</dbReference>
<dbReference type="GO" id="GO:0000155">
    <property type="term" value="F:phosphorelay sensor kinase activity"/>
    <property type="evidence" value="ECO:0007669"/>
    <property type="project" value="InterPro"/>
</dbReference>
<gene>
    <name evidence="15" type="ORF">GV829_11405</name>
</gene>
<comment type="function">
    <text evidence="10">Involved in the transmission of sensory signals from the chemoreceptors to the flagellar motors. CheA is autophosphorylated; it can transfer its phosphate group to either CheB or CheY.</text>
</comment>
<dbReference type="Pfam" id="PF02518">
    <property type="entry name" value="HATPase_c"/>
    <property type="match status" value="1"/>
</dbReference>
<dbReference type="EMBL" id="CP053015">
    <property type="protein sequence ID" value="QJQ32973.1"/>
    <property type="molecule type" value="Genomic_DNA"/>
</dbReference>
<dbReference type="SMART" id="SM01231">
    <property type="entry name" value="H-kinase_dim"/>
    <property type="match status" value="1"/>
</dbReference>
<dbReference type="Gene3D" id="3.30.565.10">
    <property type="entry name" value="Histidine kinase-like ATPase, C-terminal domain"/>
    <property type="match status" value="1"/>
</dbReference>
<keyword evidence="4" id="KW-0145">Chemotaxis</keyword>
<keyword evidence="7" id="KW-0547">Nucleotide-binding</keyword>
<dbReference type="PANTHER" id="PTHR43395:SF10">
    <property type="entry name" value="CHEMOTAXIS PROTEIN CHEA"/>
    <property type="match status" value="1"/>
</dbReference>
<dbReference type="RefSeq" id="WP_169946771.1">
    <property type="nucleotide sequence ID" value="NZ_CP053015.1"/>
</dbReference>
<name>A0A6M4AV46_9SPHN</name>
<evidence type="ECO:0000256" key="9">
    <source>
        <dbReference type="ARBA" id="ARBA00023012"/>
    </source>
</evidence>